<accession>D7MHG2</accession>
<protein>
    <submittedName>
        <fullName evidence="2">Predicted protein</fullName>
    </submittedName>
</protein>
<evidence type="ECO:0000256" key="1">
    <source>
        <dbReference type="SAM" id="MobiDB-lite"/>
    </source>
</evidence>
<dbReference type="AlphaFoldDB" id="D7MHG2"/>
<dbReference type="EMBL" id="GL348719">
    <property type="protein sequence ID" value="EFH46639.1"/>
    <property type="molecule type" value="Genomic_DNA"/>
</dbReference>
<feature type="region of interest" description="Disordered" evidence="1">
    <location>
        <begin position="34"/>
        <end position="61"/>
    </location>
</feature>
<feature type="compositionally biased region" description="Gly residues" evidence="1">
    <location>
        <begin position="42"/>
        <end position="53"/>
    </location>
</feature>
<gene>
    <name evidence="2" type="ORF">ARALYDRAFT_658960</name>
</gene>
<keyword evidence="3" id="KW-1185">Reference proteome</keyword>
<evidence type="ECO:0000313" key="2">
    <source>
        <dbReference type="EMBL" id="EFH46639.1"/>
    </source>
</evidence>
<reference evidence="3" key="1">
    <citation type="journal article" date="2011" name="Nat. Genet.">
        <title>The Arabidopsis lyrata genome sequence and the basis of rapid genome size change.</title>
        <authorList>
            <person name="Hu T.T."/>
            <person name="Pattyn P."/>
            <person name="Bakker E.G."/>
            <person name="Cao J."/>
            <person name="Cheng J.-F."/>
            <person name="Clark R.M."/>
            <person name="Fahlgren N."/>
            <person name="Fawcett J.A."/>
            <person name="Grimwood J."/>
            <person name="Gundlach H."/>
            <person name="Haberer G."/>
            <person name="Hollister J.D."/>
            <person name="Ossowski S."/>
            <person name="Ottilar R.P."/>
            <person name="Salamov A.A."/>
            <person name="Schneeberger K."/>
            <person name="Spannagl M."/>
            <person name="Wang X."/>
            <person name="Yang L."/>
            <person name="Nasrallah M.E."/>
            <person name="Bergelson J."/>
            <person name="Carrington J.C."/>
            <person name="Gaut B.S."/>
            <person name="Schmutz J."/>
            <person name="Mayer K.F.X."/>
            <person name="Van de Peer Y."/>
            <person name="Grigoriev I.V."/>
            <person name="Nordborg M."/>
            <person name="Weigel D."/>
            <person name="Guo Y.-L."/>
        </authorList>
    </citation>
    <scope>NUCLEOTIDE SEQUENCE [LARGE SCALE GENOMIC DNA]</scope>
    <source>
        <strain evidence="3">cv. MN47</strain>
    </source>
</reference>
<dbReference type="Proteomes" id="UP000008694">
    <property type="component" value="Unassembled WGS sequence"/>
</dbReference>
<sequence length="83" mass="8777">MSAAVVAEDEAGVMTVCVTLFPRFVEDEEAKPGDASLKMGVTTGGSGVTGGELSGTEIGTGEDRVAENSSYLYKQEFLRLWNL</sequence>
<dbReference type="HOGENOM" id="CLU_2545729_0_0_1"/>
<name>D7MHG2_ARALL</name>
<evidence type="ECO:0000313" key="3">
    <source>
        <dbReference type="Proteomes" id="UP000008694"/>
    </source>
</evidence>
<dbReference type="Gramene" id="Al_scaffold_0007_3015">
    <property type="protein sequence ID" value="Al_scaffold_0007_3015"/>
    <property type="gene ID" value="Al_scaffold_0007_3015"/>
</dbReference>
<organism evidence="3">
    <name type="scientific">Arabidopsis lyrata subsp. lyrata</name>
    <name type="common">Lyre-leaved rock-cress</name>
    <dbReference type="NCBI Taxonomy" id="81972"/>
    <lineage>
        <taxon>Eukaryota</taxon>
        <taxon>Viridiplantae</taxon>
        <taxon>Streptophyta</taxon>
        <taxon>Embryophyta</taxon>
        <taxon>Tracheophyta</taxon>
        <taxon>Spermatophyta</taxon>
        <taxon>Magnoliopsida</taxon>
        <taxon>eudicotyledons</taxon>
        <taxon>Gunneridae</taxon>
        <taxon>Pentapetalae</taxon>
        <taxon>rosids</taxon>
        <taxon>malvids</taxon>
        <taxon>Brassicales</taxon>
        <taxon>Brassicaceae</taxon>
        <taxon>Camelineae</taxon>
        <taxon>Arabidopsis</taxon>
    </lineage>
</organism>
<proteinExistence type="predicted"/>